<dbReference type="Proteomes" id="UP000221763">
    <property type="component" value="Unassembled WGS sequence"/>
</dbReference>
<evidence type="ECO:0000313" key="2">
    <source>
        <dbReference type="EMBL" id="PHV57167.1"/>
    </source>
</evidence>
<protein>
    <submittedName>
        <fullName evidence="3">Uncharacterized protein</fullName>
    </submittedName>
</protein>
<keyword evidence="1" id="KW-0472">Membrane</keyword>
<dbReference type="EMBL" id="PEBM01000024">
    <property type="protein sequence ID" value="PHV57834.1"/>
    <property type="molecule type" value="Genomic_DNA"/>
</dbReference>
<comment type="caution">
    <text evidence="3">The sequence shown here is derived from an EMBL/GenBank/DDBJ whole genome shotgun (WGS) entry which is preliminary data.</text>
</comment>
<evidence type="ECO:0000256" key="1">
    <source>
        <dbReference type="SAM" id="Phobius"/>
    </source>
</evidence>
<dbReference type="EMBL" id="PEBN01000029">
    <property type="protein sequence ID" value="PHV57167.1"/>
    <property type="molecule type" value="Genomic_DNA"/>
</dbReference>
<dbReference type="AlphaFoldDB" id="A0A081JH12"/>
<name>A0A081JH12_STRMC</name>
<keyword evidence="1" id="KW-1133">Transmembrane helix</keyword>
<organism evidence="3 5">
    <name type="scientific">Streptococcus macedonicus</name>
    <name type="common">Streptococcus gallolyticus macedonicus</name>
    <dbReference type="NCBI Taxonomy" id="59310"/>
    <lineage>
        <taxon>Bacteria</taxon>
        <taxon>Bacillati</taxon>
        <taxon>Bacillota</taxon>
        <taxon>Bacilli</taxon>
        <taxon>Lactobacillales</taxon>
        <taxon>Streptococcaceae</taxon>
        <taxon>Streptococcus</taxon>
    </lineage>
</organism>
<evidence type="ECO:0000313" key="4">
    <source>
        <dbReference type="Proteomes" id="UP000221763"/>
    </source>
</evidence>
<gene>
    <name evidence="2" type="ORF">CS009_06175</name>
    <name evidence="3" type="ORF">CS010_03990</name>
</gene>
<proteinExistence type="predicted"/>
<feature type="transmembrane region" description="Helical" evidence="1">
    <location>
        <begin position="32"/>
        <end position="52"/>
    </location>
</feature>
<dbReference type="OMA" id="YMSVIYL"/>
<evidence type="ECO:0000313" key="5">
    <source>
        <dbReference type="Proteomes" id="UP000222913"/>
    </source>
</evidence>
<dbReference type="Proteomes" id="UP000222913">
    <property type="component" value="Unassembled WGS sequence"/>
</dbReference>
<keyword evidence="1" id="KW-0812">Transmembrane</keyword>
<accession>A0A081JH12</accession>
<evidence type="ECO:0000313" key="3">
    <source>
        <dbReference type="EMBL" id="PHV57834.1"/>
    </source>
</evidence>
<feature type="transmembrane region" description="Helical" evidence="1">
    <location>
        <begin position="7"/>
        <end position="26"/>
    </location>
</feature>
<sequence length="59" mass="7066">MQNNSFYYMSVIYLIIFFVAIIYNIAHSNMVFVYLWSALFLGNLAFLIHSFVRNHKKNK</sequence>
<reference evidence="4 5" key="1">
    <citation type="submission" date="2017-10" db="EMBL/GenBank/DDBJ databases">
        <title>Whole-genome sequence of three Streptococcus macedonicus strains isolated from Italian cheeses of the Veneto region.</title>
        <authorList>
            <person name="Treu L."/>
            <person name="De Diego-Diaz B."/>
            <person name="Papadimitriou K."/>
            <person name="Tsakalidou E."/>
            <person name="Corich V."/>
            <person name="Giacomini A."/>
        </authorList>
    </citation>
    <scope>NUCLEOTIDE SEQUENCE [LARGE SCALE GENOMIC DNA]</scope>
    <source>
        <strain evidence="2 4">19AS</strain>
        <strain evidence="3 5">27MV</strain>
    </source>
</reference>